<evidence type="ECO:0000313" key="2">
    <source>
        <dbReference type="Proteomes" id="UP000067625"/>
    </source>
</evidence>
<reference evidence="2" key="1">
    <citation type="submission" date="2015-08" db="EMBL/GenBank/DDBJ databases">
        <title>Genome sequencing project for genomic taxonomy and phylogenomics of Bacillus-like bacteria.</title>
        <authorList>
            <person name="Liu B."/>
            <person name="Wang J."/>
            <person name="Zhu Y."/>
            <person name="Liu G."/>
            <person name="Chen Q."/>
            <person name="Chen Z."/>
            <person name="Lan J."/>
            <person name="Che J."/>
            <person name="Ge C."/>
            <person name="Shi H."/>
            <person name="Pan Z."/>
            <person name="Liu X."/>
        </authorList>
    </citation>
    <scope>NUCLEOTIDE SEQUENCE [LARGE SCALE GENOMIC DNA]</scope>
    <source>
        <strain evidence="2">FJAT-4402</strain>
    </source>
</reference>
<dbReference type="Proteomes" id="UP000067625">
    <property type="component" value="Chromosome"/>
</dbReference>
<dbReference type="EMBL" id="CP012600">
    <property type="protein sequence ID" value="ALC82210.1"/>
    <property type="molecule type" value="Genomic_DNA"/>
</dbReference>
<dbReference type="STRING" id="1441095.AM592_11940"/>
<reference evidence="1 2" key="2">
    <citation type="journal article" date="2016" name="Int. J. Syst. Evol. Microbiol.">
        <title>Bacillus gobiensis sp. nov., isolated from a soil sample.</title>
        <authorList>
            <person name="Liu B."/>
            <person name="Liu G.H."/>
            <person name="Cetin S."/>
            <person name="Schumann P."/>
            <person name="Pan Z.Z."/>
            <person name="Chen Q.Q."/>
        </authorList>
    </citation>
    <scope>NUCLEOTIDE SEQUENCE [LARGE SCALE GENOMIC DNA]</scope>
    <source>
        <strain evidence="1 2">FJAT-4402</strain>
    </source>
</reference>
<dbReference type="PATRIC" id="fig|1441095.3.peg.2613"/>
<dbReference type="OrthoDB" id="2882371at2"/>
<organism evidence="1 2">
    <name type="scientific">Bacillus gobiensis</name>
    <dbReference type="NCBI Taxonomy" id="1441095"/>
    <lineage>
        <taxon>Bacteria</taxon>
        <taxon>Bacillati</taxon>
        <taxon>Bacillota</taxon>
        <taxon>Bacilli</taxon>
        <taxon>Bacillales</taxon>
        <taxon>Bacillaceae</taxon>
        <taxon>Bacillus</taxon>
    </lineage>
</organism>
<name>A0A0M4FRL5_9BACI</name>
<accession>A0A0M4FRL5</accession>
<dbReference type="AlphaFoldDB" id="A0A0M4FRL5"/>
<keyword evidence="2" id="KW-1185">Reference proteome</keyword>
<sequence>MSGHSQIFVLDDKLVAVFSVTMNHCVGEFECLLSKNGIEDFTVQYIGTNSDRKTLIELGKIEATRLIDEYWNTPLDSAK</sequence>
<proteinExistence type="predicted"/>
<gene>
    <name evidence="1" type="ORF">AM592_11940</name>
</gene>
<dbReference type="RefSeq" id="WP_053603994.1">
    <property type="nucleotide sequence ID" value="NZ_CP012600.1"/>
</dbReference>
<evidence type="ECO:0000313" key="1">
    <source>
        <dbReference type="EMBL" id="ALC82210.1"/>
    </source>
</evidence>
<protein>
    <submittedName>
        <fullName evidence="1">Uncharacterized protein</fullName>
    </submittedName>
</protein>